<dbReference type="PANTHER" id="PTHR45725">
    <property type="entry name" value="FORMIN HOMOLOGY 2 FAMILY MEMBER"/>
    <property type="match status" value="1"/>
</dbReference>
<name>A0AAW0F6D0_9TRYP</name>
<comment type="caution">
    <text evidence="2">The sequence shown here is derived from an EMBL/GenBank/DDBJ whole genome shotgun (WGS) entry which is preliminary data.</text>
</comment>
<feature type="compositionally biased region" description="Low complexity" evidence="1">
    <location>
        <begin position="1112"/>
        <end position="1123"/>
    </location>
</feature>
<evidence type="ECO:0000313" key="3">
    <source>
        <dbReference type="Proteomes" id="UP001430356"/>
    </source>
</evidence>
<feature type="region of interest" description="Disordered" evidence="1">
    <location>
        <begin position="981"/>
        <end position="1003"/>
    </location>
</feature>
<gene>
    <name evidence="2" type="ORF">NESM_000200000</name>
</gene>
<keyword evidence="3" id="KW-1185">Reference proteome</keyword>
<feature type="compositionally biased region" description="Pro residues" evidence="1">
    <location>
        <begin position="1124"/>
        <end position="1134"/>
    </location>
</feature>
<evidence type="ECO:0000313" key="2">
    <source>
        <dbReference type="EMBL" id="KAK7201376.1"/>
    </source>
</evidence>
<protein>
    <submittedName>
        <fullName evidence="2">Uncharacterized protein</fullName>
    </submittedName>
</protein>
<sequence length="1358" mass="141421">MFLSDNSAAASPRPPFHSVPATYTTLDEDDGGAVFAGVVDAYLTPHDGANARYVGVADEQTFSALHAGTPTGYAPLQHAGNATSPVVGPRDVSSTPMAYSFAASSAAGASVPFSQQLTPVRRSTLGCPMGNAHHRHHSTSYGHERYQRVLTNALLSGPDTGRPSSVLSFPMRTPTRSVRVSRRPTPDVSCTEGLEYRAAASPYRAYSCVTHPPGADTDLADALGVARLLDGAAKGSGCLWSPAATHTPRHHAQADETCSAAAAPLAYFQRAPPVWVPSSSQLTATAPRLPLMYDRDDSGSERDDACGAVVLGDAAAIEVDATASSFGAVWAATRPCGAGAVVEDGALTPTLGPHTPVVVRGGTGLAETFTNATFFTSPCSPYATAAVEEAGRRGGAATPLCLPSSTAHHVTLGTATTPPPPPPLSPPLPPAQSHQLLAPFPSVPARCADDTSSSASCCCCCATPPRSPALRSPLPARATPTVSGLLGSAAAAPWPGAARTGAIHSAALLSFGPARQLATPQCLQTPVRHGDASVRSTSAATIAGLSTSASAGAFMSSPSARRHAASPCLTTPVTPPLSAHHHRSAGASLHMQSRQRPCCDRETFQLTRALTAAAVSTDTRHRPLHWGCFGILVAQLTEVWCVGKTHPFRLFPPERELPPCPPRDAALEVTAVSTTDQLSLRRWESAAVSTSSSLPTDVAYVAVGTSAGDVFVQGYSRCPPTTPDATPVLLDAEEPHTLSTHTVRLERHGVLRHADRVGRGDCAEGGDAHHATLPRPEPAVVDKTVSALRVVDHWLYIGDQGGRVSRHDLRHAGFLRRVTEPSADVRLSEPSTQTAAGAAAAAVPLVVPPTGVSSCVPVHRFGRPPHLAGAVSAATVGHSRPPHTPHFAVDVGEPVFHVDVTDDHGYLAVGTQTRLLVYRTALLASVAGLPPSPLPQPLAPFASPCGDAAAPMVVVRDAAHPVQCFAWMRCDYDSLLHDSGERTGVGRQMPLSEADDDDGEDDHLVRSSPLPLTMDDELCGLAVVPQRVADGCCGGGVDGRHRPTPSLAFAVAWSRSEGMDESRMGTDVRVFRVVSHTTVASCTLDYPVRVLTVPRGTTQIIVATGGAAELTPLSPATATTSALPPRPASRPPHSPSTAFASRSASAAAAAAAAVTTSPIVGHRLPALVARRPSTAVAAAEAMLHPPHAARYTSRSTTVRDARLDLQRSPPPPPQQQQQQQRWQHASTAEERSGYMFLLDVCPADDGAMLSGAGDDYRVRLRVRGEVGVGEGESAVCGVMSPAQDHISVLVRPTEPHASRAAPAAVPHDRQHPKVKVWRIATAATPTPPCAAAAASASALASVGTISHSEVLPYMESLR</sequence>
<dbReference type="Proteomes" id="UP001430356">
    <property type="component" value="Unassembled WGS sequence"/>
</dbReference>
<dbReference type="PANTHER" id="PTHR45725:SF18">
    <property type="entry name" value="ORC1-LIKE AAA ATPASE DOMAIN-CONTAINING PROTEIN"/>
    <property type="match status" value="1"/>
</dbReference>
<evidence type="ECO:0000256" key="1">
    <source>
        <dbReference type="SAM" id="MobiDB-lite"/>
    </source>
</evidence>
<accession>A0AAW0F6D0</accession>
<feature type="region of interest" description="Disordered" evidence="1">
    <location>
        <begin position="1112"/>
        <end position="1141"/>
    </location>
</feature>
<dbReference type="EMBL" id="JAECZO010000014">
    <property type="protein sequence ID" value="KAK7201376.1"/>
    <property type="molecule type" value="Genomic_DNA"/>
</dbReference>
<dbReference type="InterPro" id="IPR051425">
    <property type="entry name" value="Formin_Homology"/>
</dbReference>
<feature type="region of interest" description="Disordered" evidence="1">
    <location>
        <begin position="1203"/>
        <end position="1228"/>
    </location>
</feature>
<organism evidence="2 3">
    <name type="scientific">Novymonas esmeraldas</name>
    <dbReference type="NCBI Taxonomy" id="1808958"/>
    <lineage>
        <taxon>Eukaryota</taxon>
        <taxon>Discoba</taxon>
        <taxon>Euglenozoa</taxon>
        <taxon>Kinetoplastea</taxon>
        <taxon>Metakinetoplastina</taxon>
        <taxon>Trypanosomatida</taxon>
        <taxon>Trypanosomatidae</taxon>
        <taxon>Novymonas</taxon>
    </lineage>
</organism>
<feature type="region of interest" description="Disordered" evidence="1">
    <location>
        <begin position="161"/>
        <end position="187"/>
    </location>
</feature>
<reference evidence="2 3" key="1">
    <citation type="journal article" date="2021" name="MBio">
        <title>A New Model Trypanosomatid, Novymonas esmeraldas: Genomic Perception of Its 'Candidatus Pandoraea novymonadis' Endosymbiont.</title>
        <authorList>
            <person name="Zakharova A."/>
            <person name="Saura A."/>
            <person name="Butenko A."/>
            <person name="Podesvova L."/>
            <person name="Warmusova S."/>
            <person name="Kostygov A.Y."/>
            <person name="Nenarokova A."/>
            <person name="Lukes J."/>
            <person name="Opperdoes F.R."/>
            <person name="Yurchenko V."/>
        </authorList>
    </citation>
    <scope>NUCLEOTIDE SEQUENCE [LARGE SCALE GENOMIC DNA]</scope>
    <source>
        <strain evidence="2 3">E262AT.01</strain>
    </source>
</reference>
<proteinExistence type="predicted"/>